<keyword evidence="11" id="KW-1185">Reference proteome</keyword>
<evidence type="ECO:0000256" key="1">
    <source>
        <dbReference type="ARBA" id="ARBA00000971"/>
    </source>
</evidence>
<evidence type="ECO:0000259" key="9">
    <source>
        <dbReference type="PROSITE" id="PS50198"/>
    </source>
</evidence>
<accession>A0ABY0IMB0</accession>
<dbReference type="SUPFAM" id="SSF54534">
    <property type="entry name" value="FKBP-like"/>
    <property type="match status" value="1"/>
</dbReference>
<dbReference type="PANTHER" id="PTHR47245">
    <property type="entry name" value="PEPTIDYLPROLYL ISOMERASE"/>
    <property type="match status" value="1"/>
</dbReference>
<evidence type="ECO:0000256" key="7">
    <source>
        <dbReference type="PROSITE-ProRule" id="PRU00278"/>
    </source>
</evidence>
<dbReference type="InterPro" id="IPR046357">
    <property type="entry name" value="PPIase_dom_sf"/>
</dbReference>
<evidence type="ECO:0000313" key="10">
    <source>
        <dbReference type="EMBL" id="RZT76341.1"/>
    </source>
</evidence>
<keyword evidence="6 7" id="KW-0413">Isomerase</keyword>
<feature type="chain" id="PRO_5047546721" description="peptidylprolyl isomerase" evidence="8">
    <location>
        <begin position="23"/>
        <end position="282"/>
    </location>
</feature>
<name>A0ABY0IMB0_9RHOO</name>
<dbReference type="EMBL" id="SHKM01000002">
    <property type="protein sequence ID" value="RZT76341.1"/>
    <property type="molecule type" value="Genomic_DNA"/>
</dbReference>
<dbReference type="EC" id="5.2.1.8" evidence="3"/>
<dbReference type="InterPro" id="IPR050245">
    <property type="entry name" value="PrsA_foldase"/>
</dbReference>
<dbReference type="RefSeq" id="WP_130459577.1">
    <property type="nucleotide sequence ID" value="NZ_SHKM01000002.1"/>
</dbReference>
<dbReference type="PROSITE" id="PS50198">
    <property type="entry name" value="PPIC_PPIASE_2"/>
    <property type="match status" value="1"/>
</dbReference>
<protein>
    <recommendedName>
        <fullName evidence="3">peptidylprolyl isomerase</fullName>
        <ecNumber evidence="3">5.2.1.8</ecNumber>
    </recommendedName>
</protein>
<evidence type="ECO:0000256" key="2">
    <source>
        <dbReference type="ARBA" id="ARBA00007656"/>
    </source>
</evidence>
<keyword evidence="4 8" id="KW-0732">Signal</keyword>
<dbReference type="InterPro" id="IPR000297">
    <property type="entry name" value="PPIase_PpiC"/>
</dbReference>
<proteinExistence type="inferred from homology"/>
<organism evidence="10 11">
    <name type="scientific">Azospira oryzae</name>
    <dbReference type="NCBI Taxonomy" id="146939"/>
    <lineage>
        <taxon>Bacteria</taxon>
        <taxon>Pseudomonadati</taxon>
        <taxon>Pseudomonadota</taxon>
        <taxon>Betaproteobacteria</taxon>
        <taxon>Rhodocyclales</taxon>
        <taxon>Rhodocyclaceae</taxon>
        <taxon>Azospira</taxon>
    </lineage>
</organism>
<dbReference type="PANTHER" id="PTHR47245:SF1">
    <property type="entry name" value="FOLDASE PROTEIN PRSA"/>
    <property type="match status" value="1"/>
</dbReference>
<feature type="signal peptide" evidence="8">
    <location>
        <begin position="1"/>
        <end position="22"/>
    </location>
</feature>
<evidence type="ECO:0000256" key="4">
    <source>
        <dbReference type="ARBA" id="ARBA00022729"/>
    </source>
</evidence>
<comment type="similarity">
    <text evidence="2">Belongs to the PpiC/parvulin rotamase family.</text>
</comment>
<evidence type="ECO:0000256" key="5">
    <source>
        <dbReference type="ARBA" id="ARBA00023110"/>
    </source>
</evidence>
<dbReference type="SUPFAM" id="SSF109998">
    <property type="entry name" value="Triger factor/SurA peptide-binding domain-like"/>
    <property type="match status" value="1"/>
</dbReference>
<sequence>MPRHSLCLLAFSLCISASTVLAAGQGSVASSPKSSAIKVNGVTIPADRIELAVQGALIKGIQDSPELREALRAQLVSQEVLRQAALKLKLQNHPLVVEARKQAETEAMAQIYLRQEVKPEPVSEAEVRARYEAIVSTLGDKEYKLRLIALTDKESATQILERLRKGESFDALARKHSVLPSAALGGAMEWVSFKLPAEQGKTQGVPVPLANLAATLPVGALPAEPLAADGRFYLVRVDEVRPTKVPDYATVKPQLRQLLEGQALEKATARLMGRLIGTARIE</sequence>
<keyword evidence="5 7" id="KW-0697">Rotamase</keyword>
<dbReference type="InterPro" id="IPR027304">
    <property type="entry name" value="Trigger_fact/SurA_dom_sf"/>
</dbReference>
<feature type="domain" description="PpiC" evidence="9">
    <location>
        <begin position="140"/>
        <end position="239"/>
    </location>
</feature>
<reference evidence="10 11" key="1">
    <citation type="submission" date="2019-02" db="EMBL/GenBank/DDBJ databases">
        <title>Genomic Encyclopedia of Type Strains, Phase IV (KMG-IV): sequencing the most valuable type-strain genomes for metagenomic binning, comparative biology and taxonomic classification.</title>
        <authorList>
            <person name="Goeker M."/>
        </authorList>
    </citation>
    <scope>NUCLEOTIDE SEQUENCE [LARGE SCALE GENOMIC DNA]</scope>
    <source>
        <strain evidence="10 11">DSM 21223</strain>
    </source>
</reference>
<evidence type="ECO:0000256" key="8">
    <source>
        <dbReference type="SAM" id="SignalP"/>
    </source>
</evidence>
<evidence type="ECO:0000256" key="6">
    <source>
        <dbReference type="ARBA" id="ARBA00023235"/>
    </source>
</evidence>
<comment type="catalytic activity">
    <reaction evidence="1">
        <text>[protein]-peptidylproline (omega=180) = [protein]-peptidylproline (omega=0)</text>
        <dbReference type="Rhea" id="RHEA:16237"/>
        <dbReference type="Rhea" id="RHEA-COMP:10747"/>
        <dbReference type="Rhea" id="RHEA-COMP:10748"/>
        <dbReference type="ChEBI" id="CHEBI:83833"/>
        <dbReference type="ChEBI" id="CHEBI:83834"/>
        <dbReference type="EC" id="5.2.1.8"/>
    </reaction>
</comment>
<comment type="caution">
    <text evidence="10">The sequence shown here is derived from an EMBL/GenBank/DDBJ whole genome shotgun (WGS) entry which is preliminary data.</text>
</comment>
<dbReference type="Gene3D" id="3.10.50.40">
    <property type="match status" value="1"/>
</dbReference>
<gene>
    <name evidence="10" type="ORF">EV678_2217</name>
</gene>
<evidence type="ECO:0000313" key="11">
    <source>
        <dbReference type="Proteomes" id="UP000292136"/>
    </source>
</evidence>
<dbReference type="Pfam" id="PF13145">
    <property type="entry name" value="Rotamase_2"/>
    <property type="match status" value="1"/>
</dbReference>
<evidence type="ECO:0000256" key="3">
    <source>
        <dbReference type="ARBA" id="ARBA00013194"/>
    </source>
</evidence>
<dbReference type="Proteomes" id="UP000292136">
    <property type="component" value="Unassembled WGS sequence"/>
</dbReference>